<accession>A0AA87QB90</accession>
<dbReference type="PIRSF" id="PIRSF000126">
    <property type="entry name" value="11-beta-HSD1"/>
    <property type="match status" value="1"/>
</dbReference>
<evidence type="ECO:0000256" key="8">
    <source>
        <dbReference type="ARBA" id="ARBA00044349"/>
    </source>
</evidence>
<evidence type="ECO:0000256" key="3">
    <source>
        <dbReference type="ARBA" id="ARBA00043812"/>
    </source>
</evidence>
<dbReference type="EC" id="1.1.1.381" evidence="5"/>
<dbReference type="PRINTS" id="PR00080">
    <property type="entry name" value="SDRFAMILY"/>
</dbReference>
<dbReference type="PANTHER" id="PTHR43086">
    <property type="entry name" value="VERY-LONG-CHAIN 3-OXOOACYL-COA REDUCTASE"/>
    <property type="match status" value="1"/>
</dbReference>
<evidence type="ECO:0000256" key="9">
    <source>
        <dbReference type="ARBA" id="ARBA00045650"/>
    </source>
</evidence>
<dbReference type="EMBL" id="BAYX01000034">
    <property type="protein sequence ID" value="GAJ97127.1"/>
    <property type="molecule type" value="Genomic_DNA"/>
</dbReference>
<evidence type="ECO:0000256" key="10">
    <source>
        <dbReference type="ARBA" id="ARBA00047274"/>
    </source>
</evidence>
<organism evidence="12 13">
    <name type="scientific">Rhizobium rhizogenes NBRC 13257</name>
    <dbReference type="NCBI Taxonomy" id="1220581"/>
    <lineage>
        <taxon>Bacteria</taxon>
        <taxon>Pseudomonadati</taxon>
        <taxon>Pseudomonadota</taxon>
        <taxon>Alphaproteobacteria</taxon>
        <taxon>Hyphomicrobiales</taxon>
        <taxon>Rhizobiaceae</taxon>
        <taxon>Rhizobium/Agrobacterium group</taxon>
        <taxon>Rhizobium</taxon>
    </lineage>
</organism>
<comment type="similarity">
    <text evidence="1 11">Belongs to the short-chain dehydrogenases/reductases (SDR) family.</text>
</comment>
<dbReference type="InterPro" id="IPR036291">
    <property type="entry name" value="NAD(P)-bd_dom_sf"/>
</dbReference>
<comment type="function">
    <text evidence="9">NADP-dependent dehydrogenase with broad substrate specificity acting on 3-hydroxy acids. Catalyzes the NADP-dependent oxidation of L-allo-threonine to L-2-amino-3-keto-butyrate, which is spontaneously decarboxylated into aminoacetone. Also acts on D-threonine, L-serine, D-serine, D-3-hydroxyisobutyrate, L-3-hydroxyisobutyrate, D-glycerate and L-glycerate. Able to catalyze the reduction of the malonic semialdehyde to 3-hydroxypropionic acid. YdfG is apparently supplementing RutE, the presumed malonic semialdehyde reductase involved in pyrimidine degradation since both are able to detoxify malonic semialdehyde.</text>
</comment>
<comment type="catalytic activity">
    <reaction evidence="3">
        <text>L-allo-threonine + NADP(+) = aminoacetone + CO2 + NADPH</text>
        <dbReference type="Rhea" id="RHEA:43524"/>
        <dbReference type="ChEBI" id="CHEBI:16526"/>
        <dbReference type="ChEBI" id="CHEBI:57783"/>
        <dbReference type="ChEBI" id="CHEBI:58320"/>
        <dbReference type="ChEBI" id="CHEBI:58349"/>
        <dbReference type="ChEBI" id="CHEBI:58585"/>
        <dbReference type="EC" id="1.1.1.381"/>
    </reaction>
</comment>
<keyword evidence="2" id="KW-0560">Oxidoreductase</keyword>
<dbReference type="AlphaFoldDB" id="A0AA87QB90"/>
<proteinExistence type="inferred from homology"/>
<dbReference type="InterPro" id="IPR020904">
    <property type="entry name" value="Sc_DH/Rdtase_CS"/>
</dbReference>
<evidence type="ECO:0000256" key="7">
    <source>
        <dbReference type="ARBA" id="ARBA00044271"/>
    </source>
</evidence>
<dbReference type="PANTHER" id="PTHR43086:SF3">
    <property type="entry name" value="NADP-DEPENDENT 3-HYDROXY ACID DEHYDROGENASE YDFG"/>
    <property type="match status" value="1"/>
</dbReference>
<evidence type="ECO:0000313" key="12">
    <source>
        <dbReference type="EMBL" id="GAJ97127.1"/>
    </source>
</evidence>
<dbReference type="RefSeq" id="WP_034520800.1">
    <property type="nucleotide sequence ID" value="NZ_BAYX01000034.1"/>
</dbReference>
<name>A0AA87QB90_RHIRH</name>
<dbReference type="EC" id="1.1.1.298" evidence="4"/>
<evidence type="ECO:0000256" key="2">
    <source>
        <dbReference type="ARBA" id="ARBA00023002"/>
    </source>
</evidence>
<evidence type="ECO:0000313" key="13">
    <source>
        <dbReference type="Proteomes" id="UP000026941"/>
    </source>
</evidence>
<evidence type="ECO:0000256" key="5">
    <source>
        <dbReference type="ARBA" id="ARBA00044059"/>
    </source>
</evidence>
<dbReference type="GO" id="GO:0035527">
    <property type="term" value="F:3-hydroxypropionate dehydrogenase (NADP+) activity"/>
    <property type="evidence" value="ECO:0007669"/>
    <property type="project" value="UniProtKB-EC"/>
</dbReference>
<dbReference type="Proteomes" id="UP000026941">
    <property type="component" value="Unassembled WGS sequence"/>
</dbReference>
<dbReference type="Gene3D" id="3.40.50.720">
    <property type="entry name" value="NAD(P)-binding Rossmann-like Domain"/>
    <property type="match status" value="1"/>
</dbReference>
<gene>
    <name evidence="12" type="ORF">RRH01S_34_00030</name>
</gene>
<dbReference type="SUPFAM" id="SSF51735">
    <property type="entry name" value="NAD(P)-binding Rossmann-fold domains"/>
    <property type="match status" value="1"/>
</dbReference>
<dbReference type="InterPro" id="IPR002347">
    <property type="entry name" value="SDR_fam"/>
</dbReference>
<sequence length="272" mass="28957">MTNSEKPVALITGASSGIGAVYAERLAKRGYDLILVARRIDRLNKHATDLSSLYGSKVEIREADLTAESDVADVENILRSDSRITLLVNNAGNGKLGKTADISHDDTMSTIALNVIALTRLTRAALPHFVARNSGAIINIASVMALHSLPITSLYSATKAFVLSFSRGLQEELAGTGVKVQTVLPAGTATEFYDQAGIPLSAFDPELVMTTTELVDAALTGFDKGELVTLPSVENLELWSSFDIARNDLFAATQSGKPASRYQAAPYGASRL</sequence>
<evidence type="ECO:0000256" key="6">
    <source>
        <dbReference type="ARBA" id="ARBA00044065"/>
    </source>
</evidence>
<comment type="catalytic activity">
    <reaction evidence="10">
        <text>3-hydroxypropanoate + NADP(+) = 3-oxopropanoate + NADPH + H(+)</text>
        <dbReference type="Rhea" id="RHEA:26438"/>
        <dbReference type="ChEBI" id="CHEBI:15378"/>
        <dbReference type="ChEBI" id="CHEBI:16510"/>
        <dbReference type="ChEBI" id="CHEBI:33190"/>
        <dbReference type="ChEBI" id="CHEBI:57783"/>
        <dbReference type="ChEBI" id="CHEBI:58349"/>
        <dbReference type="EC" id="1.1.1.298"/>
    </reaction>
</comment>
<evidence type="ECO:0000256" key="11">
    <source>
        <dbReference type="RuleBase" id="RU000363"/>
    </source>
</evidence>
<reference evidence="12 13" key="1">
    <citation type="submission" date="2014-05" db="EMBL/GenBank/DDBJ databases">
        <title>Whole genome shotgun sequence of Rhizobium rhizogenes NBRC 13257.</title>
        <authorList>
            <person name="Katano-Makiyama Y."/>
            <person name="Hosoyama A."/>
            <person name="Hashimoto M."/>
            <person name="Hosoyama Y."/>
            <person name="Noguchi M."/>
            <person name="Tsuchikane K."/>
            <person name="Kimura A."/>
            <person name="Ohji S."/>
            <person name="Ichikawa N."/>
            <person name="Yamazoe A."/>
            <person name="Fujita N."/>
        </authorList>
    </citation>
    <scope>NUCLEOTIDE SEQUENCE [LARGE SCALE GENOMIC DNA]</scope>
    <source>
        <strain evidence="12 13">NBRC 13257</strain>
    </source>
</reference>
<comment type="caution">
    <text evidence="12">The sequence shown here is derived from an EMBL/GenBank/DDBJ whole genome shotgun (WGS) entry which is preliminary data.</text>
</comment>
<evidence type="ECO:0000256" key="1">
    <source>
        <dbReference type="ARBA" id="ARBA00006484"/>
    </source>
</evidence>
<dbReference type="CDD" id="cd05233">
    <property type="entry name" value="SDR_c"/>
    <property type="match status" value="1"/>
</dbReference>
<dbReference type="PROSITE" id="PS00061">
    <property type="entry name" value="ADH_SHORT"/>
    <property type="match status" value="1"/>
</dbReference>
<protein>
    <recommendedName>
        <fullName evidence="6">NADP-dependent 3-hydroxy acid dehydrogenase YdfG</fullName>
        <ecNumber evidence="4">1.1.1.298</ecNumber>
        <ecNumber evidence="5">1.1.1.381</ecNumber>
    </recommendedName>
    <alternativeName>
        <fullName evidence="8">L-allo-threonine dehydrogenase</fullName>
    </alternativeName>
    <alternativeName>
        <fullName evidence="7">Malonic semialdehyde reductase</fullName>
    </alternativeName>
</protein>
<dbReference type="PRINTS" id="PR00081">
    <property type="entry name" value="GDHRDH"/>
</dbReference>
<dbReference type="Pfam" id="PF00106">
    <property type="entry name" value="adh_short"/>
    <property type="match status" value="1"/>
</dbReference>
<evidence type="ECO:0000256" key="4">
    <source>
        <dbReference type="ARBA" id="ARBA00044050"/>
    </source>
</evidence>